<dbReference type="PANTHER" id="PTHR43327">
    <property type="entry name" value="STOMATIN-LIKE PROTEIN 2, MITOCHONDRIAL"/>
    <property type="match status" value="1"/>
</dbReference>
<dbReference type="Gene3D" id="3.30.479.30">
    <property type="entry name" value="Band 7 domain"/>
    <property type="match status" value="1"/>
</dbReference>
<reference evidence="2" key="1">
    <citation type="submission" date="2021-01" db="EMBL/GenBank/DDBJ databases">
        <authorList>
            <person name="Corre E."/>
            <person name="Pelletier E."/>
            <person name="Niang G."/>
            <person name="Scheremetjew M."/>
            <person name="Finn R."/>
            <person name="Kale V."/>
            <person name="Holt S."/>
            <person name="Cochrane G."/>
            <person name="Meng A."/>
            <person name="Brown T."/>
            <person name="Cohen L."/>
        </authorList>
    </citation>
    <scope>NUCLEOTIDE SEQUENCE</scope>
    <source>
        <strain evidence="2">CCMP3107</strain>
    </source>
</reference>
<name>A0A6V1UAG0_HETAK</name>
<evidence type="ECO:0000313" key="2">
    <source>
        <dbReference type="EMBL" id="CAE0640857.1"/>
    </source>
</evidence>
<dbReference type="AlphaFoldDB" id="A0A6V1UAG0"/>
<dbReference type="SUPFAM" id="SSF117892">
    <property type="entry name" value="Band 7/SPFH domain"/>
    <property type="match status" value="1"/>
</dbReference>
<feature type="domain" description="Band 7" evidence="1">
    <location>
        <begin position="12"/>
        <end position="171"/>
    </location>
</feature>
<organism evidence="2">
    <name type="scientific">Heterosigma akashiwo</name>
    <name type="common">Chromophytic alga</name>
    <name type="synonym">Heterosigma carterae</name>
    <dbReference type="NCBI Taxonomy" id="2829"/>
    <lineage>
        <taxon>Eukaryota</taxon>
        <taxon>Sar</taxon>
        <taxon>Stramenopiles</taxon>
        <taxon>Ochrophyta</taxon>
        <taxon>Raphidophyceae</taxon>
        <taxon>Chattonellales</taxon>
        <taxon>Chattonellaceae</taxon>
        <taxon>Heterosigma</taxon>
    </lineage>
</organism>
<protein>
    <recommendedName>
        <fullName evidence="1">Band 7 domain-containing protein</fullName>
    </recommendedName>
</protein>
<dbReference type="SMART" id="SM00244">
    <property type="entry name" value="PHB"/>
    <property type="match status" value="1"/>
</dbReference>
<gene>
    <name evidence="2" type="ORF">HAKA00212_LOCUS19681</name>
</gene>
<dbReference type="Pfam" id="PF01145">
    <property type="entry name" value="Band_7"/>
    <property type="match status" value="1"/>
</dbReference>
<sequence>MSLQRPRVIGCCCFKCVGTANVGIVERCNKFQTIANPGFNFVCWPFDAIAGGISLRLQQMNVRCQTKTKDNVFLSIVVSVQFEADPELVYDAYYKLTDPERQINSYVFDSIRSIVPKLELDQVFVAKKEIAADVKSHLGETMQKYGYNLFEALIVDIDPDQKVKDAMNEINAARRLKEAQKEKAEAQKITLVKAAEADADAKYLSGQGVAKQRRAIVDGLRSSVDEFAGSVEGTTPQDVMHLLLLTQYFDMLNDVGKMPGSRMFMPHAPSAVGDLKEQLASFAAKRGGGVFGGR</sequence>
<evidence type="ECO:0000259" key="1">
    <source>
        <dbReference type="SMART" id="SM00244"/>
    </source>
</evidence>
<accession>A0A6V1UAG0</accession>
<dbReference type="InterPro" id="IPR036013">
    <property type="entry name" value="Band_7/SPFH_dom_sf"/>
</dbReference>
<dbReference type="PANTHER" id="PTHR43327:SF31">
    <property type="entry name" value="HYPERSENSITIVE-INDUCED RESPONSE PROTEIN 2"/>
    <property type="match status" value="1"/>
</dbReference>
<dbReference type="InterPro" id="IPR050710">
    <property type="entry name" value="Band7/mec-2_domain"/>
</dbReference>
<dbReference type="CDD" id="cd03407">
    <property type="entry name" value="SPFH_like_u4"/>
    <property type="match status" value="1"/>
</dbReference>
<proteinExistence type="predicted"/>
<dbReference type="InterPro" id="IPR001107">
    <property type="entry name" value="Band_7"/>
</dbReference>
<dbReference type="EMBL" id="HBIU01043537">
    <property type="protein sequence ID" value="CAE0640857.1"/>
    <property type="molecule type" value="Transcribed_RNA"/>
</dbReference>